<dbReference type="Pfam" id="PF13629">
    <property type="entry name" value="T2SS-T3SS_pil_N"/>
    <property type="match status" value="1"/>
</dbReference>
<dbReference type="PANTHER" id="PTHR30332">
    <property type="entry name" value="PROBABLE GENERAL SECRETION PATHWAY PROTEIN D"/>
    <property type="match status" value="1"/>
</dbReference>
<dbReference type="GO" id="GO:0009306">
    <property type="term" value="P:protein secretion"/>
    <property type="evidence" value="ECO:0007669"/>
    <property type="project" value="InterPro"/>
</dbReference>
<evidence type="ECO:0000256" key="1">
    <source>
        <dbReference type="RuleBase" id="RU004003"/>
    </source>
</evidence>
<dbReference type="InterPro" id="IPR004846">
    <property type="entry name" value="T2SS/T3SS_dom"/>
</dbReference>
<dbReference type="InterPro" id="IPR050810">
    <property type="entry name" value="Bact_Secretion_Sys_Channel"/>
</dbReference>
<dbReference type="InterPro" id="IPR001775">
    <property type="entry name" value="GspD/PilQ"/>
</dbReference>
<dbReference type="EMBL" id="LR134510">
    <property type="protein sequence ID" value="VEJ08870.1"/>
    <property type="molecule type" value="Genomic_DNA"/>
</dbReference>
<sequence>MRKLFLFVMTLAVMVMPGILQAQTITLAPGESREMTFNQKIDTIFVTNPSIANYKILGDKRLLFYGLAAGMTEVNVLSNTDKNLLSANIIVSDLGNASDSNRQLKIKLPNTNLQVVKIGQAYVIKGKAKDQAELENAQRIVAAAVGNTPDKDTDTIGDDLGKDILTHYTFDNVINDAQVLDPKQINVQLTVASINKSLVDNLGMSWSYLGGKISDAFDHALSSASAIASFNKDNSGATQISFNAANFQGFINALHNNNDAKILAQPNLSMLSGHKANVLIGGQIPVVQYTSNGTPTTSYQNYGIDLQVAAKVENSGRIRVALAQSVSDVVGTLAGAPILNTTSSQSSFEVANGQSFVIGGLYSTTRSEGLSKVPLLGDVPILGAFFRNASTSTKEQELVIVATVHLVNPVDKNKIVLPNFDNTGTLQSFFNLRPLKKVYDKTQVSNFLQRGGFIQ</sequence>
<evidence type="ECO:0000259" key="4">
    <source>
        <dbReference type="Pfam" id="PF13629"/>
    </source>
</evidence>
<feature type="signal peptide" evidence="2">
    <location>
        <begin position="1"/>
        <end position="22"/>
    </location>
</feature>
<feature type="chain" id="PRO_5019486432" evidence="2">
    <location>
        <begin position="23"/>
        <end position="455"/>
    </location>
</feature>
<dbReference type="Proteomes" id="UP000279799">
    <property type="component" value="Chromosome"/>
</dbReference>
<feature type="domain" description="Pilus formation protein N-terminal" evidence="4">
    <location>
        <begin position="21"/>
        <end position="92"/>
    </location>
</feature>
<accession>A0A448TS86</accession>
<protein>
    <submittedName>
        <fullName evidence="5">Rough colony protein A</fullName>
    </submittedName>
</protein>
<keyword evidence="2" id="KW-0732">Signal</keyword>
<evidence type="ECO:0000313" key="5">
    <source>
        <dbReference type="EMBL" id="VEJ08870.1"/>
    </source>
</evidence>
<dbReference type="RefSeq" id="WP_126598314.1">
    <property type="nucleotide sequence ID" value="NZ_LR134510.1"/>
</dbReference>
<dbReference type="PANTHER" id="PTHR30332:SF17">
    <property type="entry name" value="TYPE IV PILIATION SYSTEM PROTEIN DR_0774-RELATED"/>
    <property type="match status" value="1"/>
</dbReference>
<name>A0A448TS86_9PAST</name>
<dbReference type="AlphaFoldDB" id="A0A448TS86"/>
<evidence type="ECO:0000259" key="3">
    <source>
        <dbReference type="Pfam" id="PF00263"/>
    </source>
</evidence>
<dbReference type="GO" id="GO:0015627">
    <property type="term" value="C:type II protein secretion system complex"/>
    <property type="evidence" value="ECO:0007669"/>
    <property type="project" value="TreeGrafter"/>
</dbReference>
<feature type="domain" description="Type II/III secretion system secretin-like" evidence="3">
    <location>
        <begin position="253"/>
        <end position="407"/>
    </location>
</feature>
<evidence type="ECO:0000256" key="2">
    <source>
        <dbReference type="SAM" id="SignalP"/>
    </source>
</evidence>
<evidence type="ECO:0000313" key="6">
    <source>
        <dbReference type="Proteomes" id="UP000279799"/>
    </source>
</evidence>
<dbReference type="PRINTS" id="PR00811">
    <property type="entry name" value="BCTERIALGSPD"/>
</dbReference>
<organism evidence="5 6">
    <name type="scientific">Actinobacillus delphinicola</name>
    <dbReference type="NCBI Taxonomy" id="51161"/>
    <lineage>
        <taxon>Bacteria</taxon>
        <taxon>Pseudomonadati</taxon>
        <taxon>Pseudomonadota</taxon>
        <taxon>Gammaproteobacteria</taxon>
        <taxon>Pasteurellales</taxon>
        <taxon>Pasteurellaceae</taxon>
        <taxon>Actinobacillus</taxon>
    </lineage>
</organism>
<dbReference type="OrthoDB" id="9779724at2"/>
<reference evidence="5 6" key="1">
    <citation type="submission" date="2018-12" db="EMBL/GenBank/DDBJ databases">
        <authorList>
            <consortium name="Pathogen Informatics"/>
        </authorList>
    </citation>
    <scope>NUCLEOTIDE SEQUENCE [LARGE SCALE GENOMIC DNA]</scope>
    <source>
        <strain evidence="5 6">NCTC12871</strain>
    </source>
</reference>
<gene>
    <name evidence="5" type="primary">pulD_1</name>
    <name evidence="5" type="ORF">NCTC12871_00288</name>
</gene>
<proteinExistence type="inferred from homology"/>
<comment type="similarity">
    <text evidence="1">Belongs to the bacterial secretin family.</text>
</comment>
<keyword evidence="6" id="KW-1185">Reference proteome</keyword>
<dbReference type="InterPro" id="IPR032789">
    <property type="entry name" value="T2SS-T3SS_pil_N"/>
</dbReference>
<dbReference type="KEGG" id="adp:NCTC12871_00288"/>
<dbReference type="Pfam" id="PF00263">
    <property type="entry name" value="Secretin"/>
    <property type="match status" value="1"/>
</dbReference>